<dbReference type="Ensembl" id="ENSEEET00000008117.2">
    <property type="protein sequence ID" value="ENSEEEP00000008011.1"/>
    <property type="gene ID" value="ENSEEEG00000004184.2"/>
</dbReference>
<dbReference type="Proteomes" id="UP000314983">
    <property type="component" value="Chromosome 17"/>
</dbReference>
<reference evidence="2" key="1">
    <citation type="journal article" date="2014" name="Science">
        <title>Nonhuman genetics. Genomic basis for the convergent evolution of electric organs.</title>
        <authorList>
            <person name="Gallant J.R."/>
            <person name="Traeger L.L."/>
            <person name="Volkening J.D."/>
            <person name="Moffett H."/>
            <person name="Chen P.H."/>
            <person name="Novina C.D."/>
            <person name="Phillips G.N.Jr."/>
            <person name="Anand R."/>
            <person name="Wells G.B."/>
            <person name="Pinch M."/>
            <person name="Guth R."/>
            <person name="Unguez G.A."/>
            <person name="Albert J.S."/>
            <person name="Zakon H.H."/>
            <person name="Samanta M.P."/>
            <person name="Sussman M.R."/>
        </authorList>
    </citation>
    <scope>NUCLEOTIDE SEQUENCE [LARGE SCALE GENOMIC DNA]</scope>
</reference>
<reference evidence="1" key="3">
    <citation type="submission" date="2020-05" db="EMBL/GenBank/DDBJ databases">
        <title>Electrophorus electricus (electric eel) genome, fEleEle1, primary haplotype.</title>
        <authorList>
            <person name="Myers G."/>
            <person name="Meyer A."/>
            <person name="Fedrigo O."/>
            <person name="Formenti G."/>
            <person name="Rhie A."/>
            <person name="Tracey A."/>
            <person name="Sims Y."/>
            <person name="Jarvis E.D."/>
        </authorList>
    </citation>
    <scope>NUCLEOTIDE SEQUENCE [LARGE SCALE GENOMIC DNA]</scope>
</reference>
<dbReference type="OMA" id="TFTRICM"/>
<dbReference type="AlphaFoldDB" id="A0A4W4E8D5"/>
<accession>A0A4W4E8D5</accession>
<evidence type="ECO:0000313" key="1">
    <source>
        <dbReference type="Ensembl" id="ENSEEEP00000008011.1"/>
    </source>
</evidence>
<evidence type="ECO:0000313" key="2">
    <source>
        <dbReference type="Proteomes" id="UP000314983"/>
    </source>
</evidence>
<dbReference type="GeneTree" id="ENSGT01130000278823"/>
<reference evidence="1" key="5">
    <citation type="submission" date="2025-09" db="UniProtKB">
        <authorList>
            <consortium name="Ensembl"/>
        </authorList>
    </citation>
    <scope>IDENTIFICATION</scope>
</reference>
<name>A0A4W4E8D5_ELEEL</name>
<reference evidence="1" key="4">
    <citation type="submission" date="2025-08" db="UniProtKB">
        <authorList>
            <consortium name="Ensembl"/>
        </authorList>
    </citation>
    <scope>IDENTIFICATION</scope>
</reference>
<keyword evidence="2" id="KW-1185">Reference proteome</keyword>
<reference evidence="2" key="2">
    <citation type="journal article" date="2017" name="Sci. Adv.">
        <title>A tail of two voltages: Proteomic comparison of the three electric organs of the electric eel.</title>
        <authorList>
            <person name="Traeger L.L."/>
            <person name="Sabat G."/>
            <person name="Barrett-Wilt G.A."/>
            <person name="Wells G.B."/>
            <person name="Sussman M.R."/>
        </authorList>
    </citation>
    <scope>NUCLEOTIDE SEQUENCE [LARGE SCALE GENOMIC DNA]</scope>
</reference>
<protein>
    <submittedName>
        <fullName evidence="1">Uncharacterized protein</fullName>
    </submittedName>
</protein>
<organism evidence="1 2">
    <name type="scientific">Electrophorus electricus</name>
    <name type="common">Electric eel</name>
    <name type="synonym">Gymnotus electricus</name>
    <dbReference type="NCBI Taxonomy" id="8005"/>
    <lineage>
        <taxon>Eukaryota</taxon>
        <taxon>Metazoa</taxon>
        <taxon>Chordata</taxon>
        <taxon>Craniata</taxon>
        <taxon>Vertebrata</taxon>
        <taxon>Euteleostomi</taxon>
        <taxon>Actinopterygii</taxon>
        <taxon>Neopterygii</taxon>
        <taxon>Teleostei</taxon>
        <taxon>Ostariophysi</taxon>
        <taxon>Gymnotiformes</taxon>
        <taxon>Gymnotoidei</taxon>
        <taxon>Gymnotidae</taxon>
        <taxon>Electrophorus</taxon>
    </lineage>
</organism>
<sequence length="64" mass="6787">ISSTLTKISKVPDFGGLPPSTAVRVSLITDCFSRSNAFCRTSSADTLCPLVCISSEKYPFGLSL</sequence>
<proteinExistence type="predicted"/>